<dbReference type="EMBL" id="UGNC01000003">
    <property type="protein sequence ID" value="STW38648.1"/>
    <property type="molecule type" value="Genomic_DNA"/>
</dbReference>
<proteinExistence type="predicted"/>
<organism evidence="2 3">
    <name type="scientific">Klebsiella pneumoniae</name>
    <dbReference type="NCBI Taxonomy" id="573"/>
    <lineage>
        <taxon>Bacteria</taxon>
        <taxon>Pseudomonadati</taxon>
        <taxon>Pseudomonadota</taxon>
        <taxon>Gammaproteobacteria</taxon>
        <taxon>Enterobacterales</taxon>
        <taxon>Enterobacteriaceae</taxon>
        <taxon>Klebsiella/Raoultella group</taxon>
        <taxon>Klebsiella</taxon>
        <taxon>Klebsiella pneumoniae complex</taxon>
    </lineage>
</organism>
<protein>
    <submittedName>
        <fullName evidence="2">Uncharacterized protein</fullName>
    </submittedName>
</protein>
<dbReference type="AlphaFoldDB" id="A0A378F3S0"/>
<feature type="region of interest" description="Disordered" evidence="1">
    <location>
        <begin position="1"/>
        <end position="21"/>
    </location>
</feature>
<gene>
    <name evidence="2" type="ORF">NCTC9617_00162</name>
</gene>
<reference evidence="2 3" key="1">
    <citation type="submission" date="2018-06" db="EMBL/GenBank/DDBJ databases">
        <authorList>
            <consortium name="Pathogen Informatics"/>
            <person name="Doyle S."/>
        </authorList>
    </citation>
    <scope>NUCLEOTIDE SEQUENCE [LARGE SCALE GENOMIC DNA]</scope>
    <source>
        <strain evidence="2 3">NCTC9617</strain>
    </source>
</reference>
<dbReference type="Proteomes" id="UP000255167">
    <property type="component" value="Unassembled WGS sequence"/>
</dbReference>
<name>A0A378F3S0_KLEPN</name>
<evidence type="ECO:0000313" key="2">
    <source>
        <dbReference type="EMBL" id="STW38648.1"/>
    </source>
</evidence>
<evidence type="ECO:0000256" key="1">
    <source>
        <dbReference type="SAM" id="MobiDB-lite"/>
    </source>
</evidence>
<sequence>MSPRSSRRVSPQYRQQGLGVQPAHTVATGQQVLSQLALSAVQGDHLFLDGVFHHQTVYRDLALLSYSMGAVLAWSSTAGFHQGSR</sequence>
<evidence type="ECO:0000313" key="3">
    <source>
        <dbReference type="Proteomes" id="UP000255167"/>
    </source>
</evidence>
<accession>A0A378F3S0</accession>